<keyword evidence="4" id="KW-1185">Reference proteome</keyword>
<feature type="transmembrane region" description="Helical" evidence="1">
    <location>
        <begin position="203"/>
        <end position="220"/>
    </location>
</feature>
<dbReference type="RefSeq" id="WP_307635177.1">
    <property type="nucleotide sequence ID" value="NZ_JAUSQL010000001.1"/>
</dbReference>
<evidence type="ECO:0000313" key="4">
    <source>
        <dbReference type="Proteomes" id="UP001230145"/>
    </source>
</evidence>
<name>A0ABT9PKW8_9ACTO</name>
<keyword evidence="1" id="KW-0472">Membrane</keyword>
<dbReference type="InterPro" id="IPR003675">
    <property type="entry name" value="Rce1/LyrA-like_dom"/>
</dbReference>
<feature type="transmembrane region" description="Helical" evidence="1">
    <location>
        <begin position="48"/>
        <end position="72"/>
    </location>
</feature>
<evidence type="ECO:0000259" key="2">
    <source>
        <dbReference type="Pfam" id="PF02517"/>
    </source>
</evidence>
<evidence type="ECO:0000256" key="1">
    <source>
        <dbReference type="SAM" id="Phobius"/>
    </source>
</evidence>
<comment type="caution">
    <text evidence="3">The sequence shown here is derived from an EMBL/GenBank/DDBJ whole genome shotgun (WGS) entry which is preliminary data.</text>
</comment>
<gene>
    <name evidence="3" type="ORF">J2S45_001795</name>
</gene>
<reference evidence="3 4" key="1">
    <citation type="submission" date="2023-07" db="EMBL/GenBank/DDBJ databases">
        <title>Sequencing the genomes of 1000 actinobacteria strains.</title>
        <authorList>
            <person name="Klenk H.-P."/>
        </authorList>
    </citation>
    <scope>NUCLEOTIDE SEQUENCE [LARGE SCALE GENOMIC DNA]</scope>
    <source>
        <strain evidence="3 4">DSM 19515</strain>
    </source>
</reference>
<dbReference type="Proteomes" id="UP001230145">
    <property type="component" value="Unassembled WGS sequence"/>
</dbReference>
<keyword evidence="1" id="KW-1133">Transmembrane helix</keyword>
<dbReference type="Pfam" id="PF02517">
    <property type="entry name" value="Rce1-like"/>
    <property type="match status" value="1"/>
</dbReference>
<protein>
    <recommendedName>
        <fullName evidence="2">CAAX prenyl protease 2/Lysostaphin resistance protein A-like domain-containing protein</fullName>
    </recommendedName>
</protein>
<proteinExistence type="predicted"/>
<evidence type="ECO:0000313" key="3">
    <source>
        <dbReference type="EMBL" id="MDP9833116.1"/>
    </source>
</evidence>
<feature type="transmembrane region" description="Helical" evidence="1">
    <location>
        <begin position="258"/>
        <end position="281"/>
    </location>
</feature>
<accession>A0ABT9PKW8</accession>
<dbReference type="EMBL" id="JAUSQL010000001">
    <property type="protein sequence ID" value="MDP9833116.1"/>
    <property type="molecule type" value="Genomic_DNA"/>
</dbReference>
<feature type="transmembrane region" description="Helical" evidence="1">
    <location>
        <begin position="93"/>
        <end position="113"/>
    </location>
</feature>
<sequence length="291" mass="31221">MASDSSRSVLAAAVVVLLPTLALAVDNVVYYVSPRAGNETPWLISNALVTGTPVAIVAHVLWFLVGAAVYLAMRREGWGFESRANQAPARRRAYLWLVGALAAFTLLAAYSILERDLAPLFQRLGIDALINGEQTGEGSSVGNYAGYNPTLAFLSPIIVGGAEEIANVGIIALLSRRYGRGWGFILAVSALVRGVIHLHHGSLAILLAFLPLSVFAVAFFRTTAMVSPLVVGHMLWNFAAQANGAIGQSLAREIAYPLVTYLLPLATVGLLVMAILRACGWQTSRRREPRR</sequence>
<keyword evidence="1" id="KW-0812">Transmembrane</keyword>
<feature type="domain" description="CAAX prenyl protease 2/Lysostaphin resistance protein A-like" evidence="2">
    <location>
        <begin position="151"/>
        <end position="238"/>
    </location>
</feature>
<organism evidence="3 4">
    <name type="scientific">Trueperella abortisuis</name>
    <dbReference type="NCBI Taxonomy" id="445930"/>
    <lineage>
        <taxon>Bacteria</taxon>
        <taxon>Bacillati</taxon>
        <taxon>Actinomycetota</taxon>
        <taxon>Actinomycetes</taxon>
        <taxon>Actinomycetales</taxon>
        <taxon>Actinomycetaceae</taxon>
        <taxon>Trueperella</taxon>
    </lineage>
</organism>